<dbReference type="EMBL" id="JAADYS010001966">
    <property type="protein sequence ID" value="KAF4460340.1"/>
    <property type="molecule type" value="Genomic_DNA"/>
</dbReference>
<dbReference type="Proteomes" id="UP000554235">
    <property type="component" value="Unassembled WGS sequence"/>
</dbReference>
<dbReference type="Pfam" id="PF22942">
    <property type="entry name" value="DUF7025"/>
    <property type="match status" value="1"/>
</dbReference>
<dbReference type="GO" id="GO:0005524">
    <property type="term" value="F:ATP binding"/>
    <property type="evidence" value="ECO:0007669"/>
    <property type="project" value="InterPro"/>
</dbReference>
<evidence type="ECO:0000313" key="4">
    <source>
        <dbReference type="Proteomes" id="UP000554235"/>
    </source>
</evidence>
<feature type="compositionally biased region" description="Acidic residues" evidence="1">
    <location>
        <begin position="25"/>
        <end position="34"/>
    </location>
</feature>
<feature type="region of interest" description="Disordered" evidence="1">
    <location>
        <begin position="261"/>
        <end position="288"/>
    </location>
</feature>
<evidence type="ECO:0000313" key="3">
    <source>
        <dbReference type="EMBL" id="KAF4460340.1"/>
    </source>
</evidence>
<feature type="compositionally biased region" description="Basic and acidic residues" evidence="1">
    <location>
        <begin position="1"/>
        <end position="24"/>
    </location>
</feature>
<dbReference type="AlphaFoldDB" id="A0A8H4L279"/>
<keyword evidence="4" id="KW-1185">Reference proteome</keyword>
<sequence length="1009" mass="114285">MDSDRDGGTDSSREDQSDFDRGDEAGSDNEDSDREENVLFISSTISRDDTQSKASKEQAMLAQLTDNLKSGNLILNRSGPVHVAGLGPLRHPMPPYPGMPAHMLLQNGMPQPSFRPIPPPGSLVLPRSLRPPEGNRRSHLKANKNAKWRQNLLDRRLDSVDSATGDDPDLENGGPPSQSQRVPETNGVEAGGGVSSHPISELRSNSSPTADIAKPIPAASQAPSNEEDDNVRNHTGQYRIKPLEYVAGGGRVEEASQITVSLTPGADAESETCEETTNSEITGPGDDDRNTILSDLGLAESLSYIAKKHLGIDMLNQSAEAARFGGYLLDTIEMLDHQVSYLRADDSSSNSESEDEEEEEVQAPHSQVLHRIYCSDASHDHDNMIYEDEPTITNDRVIGGKVLTGRIAIQNLTRYLDQHPSICFIVFKEHNCAIRQKATRKLQSNKRLEKLGIVSPNLQKALEQVAEFSPYTQEAVNDHVKRMNAPYDFLFHHRKQLATLEKQSDTYSAVLTPLREFLDQNYETEYQSAEALFQRGRVTSLHVGKLFKPNQIVISQGSDSHCLEAHVLSSIPYKEKDKIVLEGWSWRYNGTELLRKPWYDTMNPVPDEEIAITELPMYPETFARESVLKKLEARGGKFWSMKDRQFSTYTGFDWNQDHLYVEARFMIDMSTYQKMHPTYHHGGEEPLKFDTWPVTIHRHKMLSKQLLMLLPPMTYGFNLQEKRWVSLSVEKIEPAKWNKKAFDRLVLDSKTKDLIYALVDVQTSKDKKMDDIIAGKGNGLIILLHGSPGTGKTLTAESVAEIAEKPLYRVTCGDIGTEAQEVEKYLQSVLHLGKIWDCVLLMDEADVFLEERTMADLQRNSLVSGKFLSIFLRILEYYEGILILTSNRVGTFDEAFKSRIQVAIHYDTLTKLSRKQIWQNFFDMIEEANEDVNMPELERRLDELAAEDMNGRQIRNALLTSRQLAKHRKERLGWEHLSQVIKTSRDFNKYLKAVRGHSDEQWAREENYR</sequence>
<feature type="region of interest" description="Disordered" evidence="1">
    <location>
        <begin position="1"/>
        <end position="54"/>
    </location>
</feature>
<feature type="compositionally biased region" description="Acidic residues" evidence="1">
    <location>
        <begin position="352"/>
        <end position="361"/>
    </location>
</feature>
<dbReference type="InterPro" id="IPR003959">
    <property type="entry name" value="ATPase_AAA_core"/>
</dbReference>
<dbReference type="InterPro" id="IPR003593">
    <property type="entry name" value="AAA+_ATPase"/>
</dbReference>
<protein>
    <submittedName>
        <fullName evidence="3">AAA family ATPase</fullName>
    </submittedName>
</protein>
<reference evidence="3 4" key="1">
    <citation type="submission" date="2020-01" db="EMBL/GenBank/DDBJ databases">
        <title>Identification and distribution of gene clusters putatively required for synthesis of sphingolipid metabolism inhibitors in phylogenetically diverse species of the filamentous fungus Fusarium.</title>
        <authorList>
            <person name="Kim H.-S."/>
            <person name="Busman M."/>
            <person name="Brown D.W."/>
            <person name="Divon H."/>
            <person name="Uhlig S."/>
            <person name="Proctor R.H."/>
        </authorList>
    </citation>
    <scope>NUCLEOTIDE SEQUENCE [LARGE SCALE GENOMIC DNA]</scope>
    <source>
        <strain evidence="3 4">NRRL 20459</strain>
    </source>
</reference>
<dbReference type="InterPro" id="IPR056599">
    <property type="entry name" value="AAA_lid_fung"/>
</dbReference>
<evidence type="ECO:0000259" key="2">
    <source>
        <dbReference type="SMART" id="SM00382"/>
    </source>
</evidence>
<proteinExistence type="predicted"/>
<dbReference type="PANTHER" id="PTHR46411">
    <property type="entry name" value="FAMILY ATPASE, PUTATIVE-RELATED"/>
    <property type="match status" value="1"/>
</dbReference>
<dbReference type="PANTHER" id="PTHR46411:SF2">
    <property type="entry name" value="AAA+ ATPASE DOMAIN-CONTAINING PROTEIN"/>
    <property type="match status" value="1"/>
</dbReference>
<dbReference type="Pfam" id="PF00004">
    <property type="entry name" value="AAA"/>
    <property type="match status" value="1"/>
</dbReference>
<gene>
    <name evidence="3" type="ORF">FALBO_12895</name>
</gene>
<dbReference type="OrthoDB" id="10042665at2759"/>
<organism evidence="3 4">
    <name type="scientific">Fusarium albosuccineum</name>
    <dbReference type="NCBI Taxonomy" id="1237068"/>
    <lineage>
        <taxon>Eukaryota</taxon>
        <taxon>Fungi</taxon>
        <taxon>Dikarya</taxon>
        <taxon>Ascomycota</taxon>
        <taxon>Pezizomycotina</taxon>
        <taxon>Sordariomycetes</taxon>
        <taxon>Hypocreomycetidae</taxon>
        <taxon>Hypocreales</taxon>
        <taxon>Nectriaceae</taxon>
        <taxon>Fusarium</taxon>
        <taxon>Fusarium decemcellulare species complex</taxon>
    </lineage>
</organism>
<dbReference type="Pfam" id="PF23232">
    <property type="entry name" value="AAA_lid_13"/>
    <property type="match status" value="1"/>
</dbReference>
<dbReference type="SUPFAM" id="SSF52540">
    <property type="entry name" value="P-loop containing nucleoside triphosphate hydrolases"/>
    <property type="match status" value="1"/>
</dbReference>
<accession>A0A8H4L279</accession>
<dbReference type="Gene3D" id="3.40.50.300">
    <property type="entry name" value="P-loop containing nucleotide triphosphate hydrolases"/>
    <property type="match status" value="1"/>
</dbReference>
<comment type="caution">
    <text evidence="3">The sequence shown here is derived from an EMBL/GenBank/DDBJ whole genome shotgun (WGS) entry which is preliminary data.</text>
</comment>
<name>A0A8H4L279_9HYPO</name>
<dbReference type="SMART" id="SM00382">
    <property type="entry name" value="AAA"/>
    <property type="match status" value="1"/>
</dbReference>
<dbReference type="GO" id="GO:0016887">
    <property type="term" value="F:ATP hydrolysis activity"/>
    <property type="evidence" value="ECO:0007669"/>
    <property type="project" value="InterPro"/>
</dbReference>
<feature type="domain" description="AAA+ ATPase" evidence="2">
    <location>
        <begin position="778"/>
        <end position="910"/>
    </location>
</feature>
<dbReference type="InterPro" id="IPR027417">
    <property type="entry name" value="P-loop_NTPase"/>
</dbReference>
<feature type="region of interest" description="Disordered" evidence="1">
    <location>
        <begin position="108"/>
        <end position="237"/>
    </location>
</feature>
<evidence type="ECO:0000256" key="1">
    <source>
        <dbReference type="SAM" id="MobiDB-lite"/>
    </source>
</evidence>
<feature type="compositionally biased region" description="Basic residues" evidence="1">
    <location>
        <begin position="137"/>
        <end position="147"/>
    </location>
</feature>
<feature type="region of interest" description="Disordered" evidence="1">
    <location>
        <begin position="343"/>
        <end position="366"/>
    </location>
</feature>
<dbReference type="InterPro" id="IPR054289">
    <property type="entry name" value="DUF7025"/>
</dbReference>